<reference evidence="1 2" key="1">
    <citation type="submission" date="2016-09" db="EMBL/GenBank/DDBJ databases">
        <title>Extensive genetic diversity and differential bi-allelic expression allows diatom success in the polar Southern Ocean.</title>
        <authorList>
            <consortium name="DOE Joint Genome Institute"/>
            <person name="Mock T."/>
            <person name="Otillar R.P."/>
            <person name="Strauss J."/>
            <person name="Dupont C."/>
            <person name="Frickenhaus S."/>
            <person name="Maumus F."/>
            <person name="Mcmullan M."/>
            <person name="Sanges R."/>
            <person name="Schmutz J."/>
            <person name="Toseland A."/>
            <person name="Valas R."/>
            <person name="Veluchamy A."/>
            <person name="Ward B.J."/>
            <person name="Allen A."/>
            <person name="Barry K."/>
            <person name="Falciatore A."/>
            <person name="Ferrante M."/>
            <person name="Fortunato A.E."/>
            <person name="Gloeckner G."/>
            <person name="Gruber A."/>
            <person name="Hipkin R."/>
            <person name="Janech M."/>
            <person name="Kroth P."/>
            <person name="Leese F."/>
            <person name="Lindquist E."/>
            <person name="Lyon B.R."/>
            <person name="Martin J."/>
            <person name="Mayer C."/>
            <person name="Parker M."/>
            <person name="Quesneville H."/>
            <person name="Raymond J."/>
            <person name="Uhlig C."/>
            <person name="Valentin K.U."/>
            <person name="Worden A.Z."/>
            <person name="Armbrust E.V."/>
            <person name="Bowler C."/>
            <person name="Green B."/>
            <person name="Moulton V."/>
            <person name="Van Oosterhout C."/>
            <person name="Grigoriev I."/>
        </authorList>
    </citation>
    <scope>NUCLEOTIDE SEQUENCE [LARGE SCALE GENOMIC DNA]</scope>
    <source>
        <strain evidence="1 2">CCMP1102</strain>
    </source>
</reference>
<keyword evidence="2" id="KW-1185">Reference proteome</keyword>
<feature type="non-terminal residue" evidence="1">
    <location>
        <position position="1"/>
    </location>
</feature>
<dbReference type="InParanoid" id="A0A1E7FX82"/>
<proteinExistence type="predicted"/>
<dbReference type="AlphaFoldDB" id="A0A1E7FX82"/>
<organism evidence="1 2">
    <name type="scientific">Fragilariopsis cylindrus CCMP1102</name>
    <dbReference type="NCBI Taxonomy" id="635003"/>
    <lineage>
        <taxon>Eukaryota</taxon>
        <taxon>Sar</taxon>
        <taxon>Stramenopiles</taxon>
        <taxon>Ochrophyta</taxon>
        <taxon>Bacillariophyta</taxon>
        <taxon>Bacillariophyceae</taxon>
        <taxon>Bacillariophycidae</taxon>
        <taxon>Bacillariales</taxon>
        <taxon>Bacillariaceae</taxon>
        <taxon>Fragilariopsis</taxon>
    </lineage>
</organism>
<dbReference type="EMBL" id="KV784353">
    <property type="protein sequence ID" value="OEU22746.1"/>
    <property type="molecule type" value="Genomic_DNA"/>
</dbReference>
<dbReference type="Proteomes" id="UP000095751">
    <property type="component" value="Unassembled WGS sequence"/>
</dbReference>
<protein>
    <submittedName>
        <fullName evidence="1">Uncharacterized protein</fullName>
    </submittedName>
</protein>
<gene>
    <name evidence="1" type="ORF">FRACYDRAFT_267373</name>
</gene>
<evidence type="ECO:0000313" key="1">
    <source>
        <dbReference type="EMBL" id="OEU22746.1"/>
    </source>
</evidence>
<name>A0A1E7FX82_9STRA</name>
<evidence type="ECO:0000313" key="2">
    <source>
        <dbReference type="Proteomes" id="UP000095751"/>
    </source>
</evidence>
<sequence length="144" mass="16100">YKSRSDFESRSGSEEGPAEECISTITVTQKCYFRTENVIVVNFVNCDPSNGDWIGIYADGTSVEDANTASEWLSDDYIDWAFTCGEQDCNDSPSTYSFAFSTNGNSAYDFSSLRAYVISYTTDTRPPYEVIAKTEPFIPTQVCR</sequence>
<accession>A0A1E7FX82</accession>
<dbReference type="OrthoDB" id="54632at2759"/>
<dbReference type="KEGG" id="fcy:FRACYDRAFT_267373"/>